<evidence type="ECO:0000313" key="11">
    <source>
        <dbReference type="Proteomes" id="UP000087171"/>
    </source>
</evidence>
<dbReference type="InterPro" id="IPR011009">
    <property type="entry name" value="Kinase-like_dom_sf"/>
</dbReference>
<evidence type="ECO:0000313" key="12">
    <source>
        <dbReference type="RefSeq" id="XP_004487273.1"/>
    </source>
</evidence>
<dbReference type="GeneID" id="101491609"/>
<gene>
    <name evidence="12 13" type="primary">LOC101491609</name>
</gene>
<dbReference type="Gene3D" id="1.10.510.10">
    <property type="entry name" value="Transferase(Phosphotransferase) domain 1"/>
    <property type="match status" value="1"/>
</dbReference>
<dbReference type="PROSITE" id="PS00107">
    <property type="entry name" value="PROTEIN_KINASE_ATP"/>
    <property type="match status" value="1"/>
</dbReference>
<feature type="region of interest" description="Disordered" evidence="9">
    <location>
        <begin position="1"/>
        <end position="30"/>
    </location>
</feature>
<dbReference type="RefSeq" id="XP_027192899.1">
    <property type="nucleotide sequence ID" value="XM_027337098.1"/>
</dbReference>
<dbReference type="FunFam" id="3.30.200.20:FF:000021">
    <property type="entry name" value="probable serine/threonine-protein kinase At1g54610"/>
    <property type="match status" value="1"/>
</dbReference>
<dbReference type="OrthoDB" id="28397at2759"/>
<proteinExistence type="inferred from homology"/>
<evidence type="ECO:0000256" key="8">
    <source>
        <dbReference type="SAM" id="Coils"/>
    </source>
</evidence>
<dbReference type="eggNOG" id="KOG0600">
    <property type="taxonomic scope" value="Eukaryota"/>
</dbReference>
<feature type="domain" description="Protein kinase" evidence="10">
    <location>
        <begin position="160"/>
        <end position="444"/>
    </location>
</feature>
<dbReference type="InterPro" id="IPR050108">
    <property type="entry name" value="CDK"/>
</dbReference>
<dbReference type="RefSeq" id="XP_004487273.1">
    <property type="nucleotide sequence ID" value="XM_004487216.3"/>
</dbReference>
<keyword evidence="3" id="KW-0808">Transferase</keyword>
<dbReference type="CDD" id="cd07840">
    <property type="entry name" value="STKc_CDK9_like"/>
    <property type="match status" value="1"/>
</dbReference>
<dbReference type="GO" id="GO:0032968">
    <property type="term" value="P:positive regulation of transcription elongation by RNA polymerase II"/>
    <property type="evidence" value="ECO:0007669"/>
    <property type="project" value="TreeGrafter"/>
</dbReference>
<dbReference type="GO" id="GO:0008353">
    <property type="term" value="F:RNA polymerase II CTD heptapeptide repeat kinase activity"/>
    <property type="evidence" value="ECO:0007669"/>
    <property type="project" value="TreeGrafter"/>
</dbReference>
<feature type="compositionally biased region" description="Basic and acidic residues" evidence="9">
    <location>
        <begin position="10"/>
        <end position="24"/>
    </location>
</feature>
<dbReference type="PANTHER" id="PTHR24056:SF401">
    <property type="entry name" value="CYCLIN-DEPENDENT KINASE"/>
    <property type="match status" value="1"/>
</dbReference>
<dbReference type="GO" id="GO:0005634">
    <property type="term" value="C:nucleus"/>
    <property type="evidence" value="ECO:0007669"/>
    <property type="project" value="TreeGrafter"/>
</dbReference>
<keyword evidence="5 12" id="KW-0418">Kinase</keyword>
<dbReference type="InterPro" id="IPR008271">
    <property type="entry name" value="Ser/Thr_kinase_AS"/>
</dbReference>
<evidence type="ECO:0000256" key="7">
    <source>
        <dbReference type="PROSITE-ProRule" id="PRU10141"/>
    </source>
</evidence>
<feature type="region of interest" description="Disordered" evidence="9">
    <location>
        <begin position="455"/>
        <end position="503"/>
    </location>
</feature>
<dbReference type="GO" id="GO:0000307">
    <property type="term" value="C:cyclin-dependent protein kinase holoenzyme complex"/>
    <property type="evidence" value="ECO:0007669"/>
    <property type="project" value="TreeGrafter"/>
</dbReference>
<dbReference type="InterPro" id="IPR017441">
    <property type="entry name" value="Protein_kinase_ATP_BS"/>
</dbReference>
<keyword evidence="8" id="KW-0175">Coiled coil</keyword>
<protein>
    <submittedName>
        <fullName evidence="12 13">Probable serine/threonine-protein kinase At1g54610</fullName>
    </submittedName>
</protein>
<feature type="region of interest" description="Disordered" evidence="9">
    <location>
        <begin position="591"/>
        <end position="622"/>
    </location>
</feature>
<keyword evidence="11" id="KW-1185">Reference proteome</keyword>
<dbReference type="PROSITE" id="PS00108">
    <property type="entry name" value="PROTEIN_KINASE_ST"/>
    <property type="match status" value="1"/>
</dbReference>
<feature type="compositionally biased region" description="Polar residues" evidence="9">
    <location>
        <begin position="601"/>
        <end position="611"/>
    </location>
</feature>
<dbReference type="Proteomes" id="UP000087171">
    <property type="component" value="Chromosome Ca1"/>
</dbReference>
<evidence type="ECO:0000256" key="3">
    <source>
        <dbReference type="ARBA" id="ARBA00022679"/>
    </source>
</evidence>
<dbReference type="PaxDb" id="3827-XP_004487273.1"/>
<dbReference type="STRING" id="3827.A0A1S2XFP1"/>
<comment type="similarity">
    <text evidence="1">Belongs to the protein kinase superfamily. CMGC Ser/Thr protein kinase family. CDC2/CDKX subfamily.</text>
</comment>
<dbReference type="SMART" id="SM00220">
    <property type="entry name" value="S_TKc"/>
    <property type="match status" value="1"/>
</dbReference>
<evidence type="ECO:0000256" key="9">
    <source>
        <dbReference type="SAM" id="MobiDB-lite"/>
    </source>
</evidence>
<dbReference type="KEGG" id="cam:101491609"/>
<dbReference type="Gene3D" id="3.30.200.20">
    <property type="entry name" value="Phosphorylase Kinase, domain 1"/>
    <property type="match status" value="1"/>
</dbReference>
<dbReference type="SUPFAM" id="SSF56112">
    <property type="entry name" value="Protein kinase-like (PK-like)"/>
    <property type="match status" value="1"/>
</dbReference>
<name>A0A1S2XFP1_CICAR</name>
<feature type="compositionally biased region" description="Basic and acidic residues" evidence="9">
    <location>
        <begin position="481"/>
        <end position="497"/>
    </location>
</feature>
<keyword evidence="4 7" id="KW-0547">Nucleotide-binding</keyword>
<evidence type="ECO:0000256" key="2">
    <source>
        <dbReference type="ARBA" id="ARBA00022527"/>
    </source>
</evidence>
<evidence type="ECO:0000256" key="6">
    <source>
        <dbReference type="ARBA" id="ARBA00022840"/>
    </source>
</evidence>
<dbReference type="Pfam" id="PF00069">
    <property type="entry name" value="Pkinase"/>
    <property type="match status" value="1"/>
</dbReference>
<dbReference type="PANTHER" id="PTHR24056">
    <property type="entry name" value="CELL DIVISION PROTEIN KINASE"/>
    <property type="match status" value="1"/>
</dbReference>
<evidence type="ECO:0000256" key="1">
    <source>
        <dbReference type="ARBA" id="ARBA00006485"/>
    </source>
</evidence>
<evidence type="ECO:0000256" key="5">
    <source>
        <dbReference type="ARBA" id="ARBA00022777"/>
    </source>
</evidence>
<feature type="binding site" evidence="7">
    <location>
        <position position="189"/>
    </location>
    <ligand>
        <name>ATP</name>
        <dbReference type="ChEBI" id="CHEBI:30616"/>
    </ligand>
</feature>
<sequence>MGCISSKSSAVDDSKEGLTKDLRSSSKRISTMKVSRLDKKRADGVLEKDDILDGIGMKVSLIDKEANNGSVCLYDDQSVKMEMEKPELNVKMEMEKPELNVKMEMEKPELGAVVVDCPPGVGRVPKALEGEQVAAGWPTWLSSVAGEAINGWIPRSANTFEKFDKIGEGTYSTVYKAHDLINQKVVALKRVRFDSLDHESVKFMTREIIFLRRLDHPNVIKLEGLITSQTSRSLYLVFEYMEHDLTGLVSAPYIKFSEPQIKCYMQQLLSGLDHCHSRGVLHRDIKGSNLLIDNNGILKIADFGLANFFDPHQSVKLTSRVVTLWYRPPELLLGSSNYGVAVDMWSTGCILGELYCRRPILPGKTEVEQLHKIFKLCGSPSVDYWRKLRLPHSAVFRPPHHYRNCLKDTFKEFPPAAVRLIETLLSLDPTLRGTAATALKNEFFSLEPRACDPSTLPKYPPSKEINTKMGEGSTKRQGALRGKEQRVGPRVRQEKESQSFVLSKADADSRISMQRGQHFPNMTSQNELFNLHREPVSRFVGSPHKQSEDAKEMVNYFSGPLYQRPSHSGLLVPGSGLHKVGNEAAEWLPHASNKVNLPKPSRTSLSGNQKENPALSRPRDTLQAHKYLGLSNGSESRRQHDKKHHSQIIDIIQTENGKDGHASSENKIYMSGPLLVSSNNMDQMLKEHERRIQEYSRRARIDRSKGESMITAKLG</sequence>
<dbReference type="AlphaFoldDB" id="A0A1S2XFP1"/>
<accession>A0A1S2XFP1</accession>
<keyword evidence="6 7" id="KW-0067">ATP-binding</keyword>
<keyword evidence="2" id="KW-0723">Serine/threonine-protein kinase</keyword>
<evidence type="ECO:0000256" key="4">
    <source>
        <dbReference type="ARBA" id="ARBA00022741"/>
    </source>
</evidence>
<evidence type="ECO:0000313" key="13">
    <source>
        <dbReference type="RefSeq" id="XP_027192899.1"/>
    </source>
</evidence>
<dbReference type="FunFam" id="1.10.510.10:FF:000043">
    <property type="entry name" value="probable serine/threonine-protein kinase At1g54610"/>
    <property type="match status" value="1"/>
</dbReference>
<dbReference type="GO" id="GO:0005524">
    <property type="term" value="F:ATP binding"/>
    <property type="evidence" value="ECO:0007669"/>
    <property type="project" value="UniProtKB-UniRule"/>
</dbReference>
<reference evidence="11" key="1">
    <citation type="journal article" date="2013" name="Nat. Biotechnol.">
        <title>Draft genome sequence of chickpea (Cicer arietinum) provides a resource for trait improvement.</title>
        <authorList>
            <person name="Varshney R.K."/>
            <person name="Song C."/>
            <person name="Saxena R.K."/>
            <person name="Azam S."/>
            <person name="Yu S."/>
            <person name="Sharpe A.G."/>
            <person name="Cannon S."/>
            <person name="Baek J."/>
            <person name="Rosen B.D."/>
            <person name="Tar'an B."/>
            <person name="Millan T."/>
            <person name="Zhang X."/>
            <person name="Ramsay L.D."/>
            <person name="Iwata A."/>
            <person name="Wang Y."/>
            <person name="Nelson W."/>
            <person name="Farmer A.D."/>
            <person name="Gaur P.M."/>
            <person name="Soderlund C."/>
            <person name="Penmetsa R.V."/>
            <person name="Xu C."/>
            <person name="Bharti A.K."/>
            <person name="He W."/>
            <person name="Winter P."/>
            <person name="Zhao S."/>
            <person name="Hane J.K."/>
            <person name="Carrasquilla-Garcia N."/>
            <person name="Condie J.A."/>
            <person name="Upadhyaya H.D."/>
            <person name="Luo M.C."/>
            <person name="Thudi M."/>
            <person name="Gowda C.L."/>
            <person name="Singh N.P."/>
            <person name="Lichtenzveig J."/>
            <person name="Gali K.K."/>
            <person name="Rubio J."/>
            <person name="Nadarajan N."/>
            <person name="Dolezel J."/>
            <person name="Bansal K.C."/>
            <person name="Xu X."/>
            <person name="Edwards D."/>
            <person name="Zhang G."/>
            <person name="Kahl G."/>
            <person name="Gil J."/>
            <person name="Singh K.B."/>
            <person name="Datta S.K."/>
            <person name="Jackson S.A."/>
            <person name="Wang J."/>
            <person name="Cook D.R."/>
        </authorList>
    </citation>
    <scope>NUCLEOTIDE SEQUENCE [LARGE SCALE GENOMIC DNA]</scope>
    <source>
        <strain evidence="11">cv. CDC Frontier</strain>
    </source>
</reference>
<dbReference type="PROSITE" id="PS50011">
    <property type="entry name" value="PROTEIN_KINASE_DOM"/>
    <property type="match status" value="1"/>
</dbReference>
<feature type="coiled-coil region" evidence="8">
    <location>
        <begin position="678"/>
        <end position="705"/>
    </location>
</feature>
<evidence type="ECO:0000259" key="10">
    <source>
        <dbReference type="PROSITE" id="PS50011"/>
    </source>
</evidence>
<dbReference type="InterPro" id="IPR000719">
    <property type="entry name" value="Prot_kinase_dom"/>
</dbReference>
<organism evidence="12">
    <name type="scientific">Cicer arietinum</name>
    <name type="common">Chickpea</name>
    <name type="synonym">Garbanzo</name>
    <dbReference type="NCBI Taxonomy" id="3827"/>
    <lineage>
        <taxon>Eukaryota</taxon>
        <taxon>Viridiplantae</taxon>
        <taxon>Streptophyta</taxon>
        <taxon>Embryophyta</taxon>
        <taxon>Tracheophyta</taxon>
        <taxon>Spermatophyta</taxon>
        <taxon>Magnoliopsida</taxon>
        <taxon>eudicotyledons</taxon>
        <taxon>Gunneridae</taxon>
        <taxon>Pentapetalae</taxon>
        <taxon>rosids</taxon>
        <taxon>fabids</taxon>
        <taxon>Fabales</taxon>
        <taxon>Fabaceae</taxon>
        <taxon>Papilionoideae</taxon>
        <taxon>50 kb inversion clade</taxon>
        <taxon>NPAAA clade</taxon>
        <taxon>Hologalegina</taxon>
        <taxon>IRL clade</taxon>
        <taxon>Cicereae</taxon>
        <taxon>Cicer</taxon>
    </lineage>
</organism>
<reference evidence="12" key="2">
    <citation type="submission" date="2023-09" db="UniProtKB">
        <authorList>
            <consortium name="RefSeq"/>
        </authorList>
    </citation>
    <scope>IDENTIFICATION</scope>
    <source>
        <tissue evidence="12 13">Etiolated seedlings</tissue>
    </source>
</reference>